<dbReference type="Proteomes" id="UP000823775">
    <property type="component" value="Unassembled WGS sequence"/>
</dbReference>
<gene>
    <name evidence="3" type="primary">BGLU47_2</name>
    <name evidence="3" type="ORF">HAX54_020172</name>
</gene>
<reference evidence="3 4" key="1">
    <citation type="journal article" date="2021" name="BMC Genomics">
        <title>Datura genome reveals duplications of psychoactive alkaloid biosynthetic genes and high mutation rate following tissue culture.</title>
        <authorList>
            <person name="Rajewski A."/>
            <person name="Carter-House D."/>
            <person name="Stajich J."/>
            <person name="Litt A."/>
        </authorList>
    </citation>
    <scope>NUCLEOTIDE SEQUENCE [LARGE SCALE GENOMIC DNA]</scope>
    <source>
        <strain evidence="3">AR-01</strain>
    </source>
</reference>
<dbReference type="EMBL" id="JACEIK010000244">
    <property type="protein sequence ID" value="MCD7453229.1"/>
    <property type="molecule type" value="Genomic_DNA"/>
</dbReference>
<dbReference type="SUPFAM" id="SSF51445">
    <property type="entry name" value="(Trans)glycosidases"/>
    <property type="match status" value="1"/>
</dbReference>
<keyword evidence="4" id="KW-1185">Reference proteome</keyword>
<evidence type="ECO:0000313" key="4">
    <source>
        <dbReference type="Proteomes" id="UP000823775"/>
    </source>
</evidence>
<organism evidence="3 4">
    <name type="scientific">Datura stramonium</name>
    <name type="common">Jimsonweed</name>
    <name type="synonym">Common thornapple</name>
    <dbReference type="NCBI Taxonomy" id="4076"/>
    <lineage>
        <taxon>Eukaryota</taxon>
        <taxon>Viridiplantae</taxon>
        <taxon>Streptophyta</taxon>
        <taxon>Embryophyta</taxon>
        <taxon>Tracheophyta</taxon>
        <taxon>Spermatophyta</taxon>
        <taxon>Magnoliopsida</taxon>
        <taxon>eudicotyledons</taxon>
        <taxon>Gunneridae</taxon>
        <taxon>Pentapetalae</taxon>
        <taxon>asterids</taxon>
        <taxon>lamiids</taxon>
        <taxon>Solanales</taxon>
        <taxon>Solanaceae</taxon>
        <taxon>Solanoideae</taxon>
        <taxon>Datureae</taxon>
        <taxon>Datura</taxon>
    </lineage>
</organism>
<evidence type="ECO:0000256" key="2">
    <source>
        <dbReference type="RuleBase" id="RU003690"/>
    </source>
</evidence>
<comment type="caution">
    <text evidence="3">The sequence shown here is derived from an EMBL/GenBank/DDBJ whole genome shotgun (WGS) entry which is preliminary data.</text>
</comment>
<evidence type="ECO:0000256" key="1">
    <source>
        <dbReference type="ARBA" id="ARBA00010838"/>
    </source>
</evidence>
<dbReference type="PANTHER" id="PTHR10353">
    <property type="entry name" value="GLYCOSYL HYDROLASE"/>
    <property type="match status" value="1"/>
</dbReference>
<name>A0ABS8S2G2_DATST</name>
<accession>A0ABS8S2G2</accession>
<dbReference type="PANTHER" id="PTHR10353:SF216">
    <property type="entry name" value="BETA-GLUCOSIDASE 18-LIKE ISOFORM X1"/>
    <property type="match status" value="1"/>
</dbReference>
<dbReference type="InterPro" id="IPR017853">
    <property type="entry name" value="GH"/>
</dbReference>
<sequence length="168" mass="18660">MMNKLTCVSGMISAIMPDICFKYFERVKWVTMNEPNLMAVRGYRFGSYPPARCSGIFGNCSAGDSEREPFIAAHNMILSHAAAVSIYRTRYQKRQGGMVGISLDVEWYEPFSNSSEDIAAAEGSVILRIAENDNLNPSITDTLNDIHRVNMHTYLNSLGNAIPGKVQT</sequence>
<comment type="similarity">
    <text evidence="1 2">Belongs to the glycosyl hydrolase 1 family.</text>
</comment>
<protein>
    <submittedName>
        <fullName evidence="3">Beta-glucosidase</fullName>
    </submittedName>
</protein>
<dbReference type="Pfam" id="PF00232">
    <property type="entry name" value="Glyco_hydro_1"/>
    <property type="match status" value="1"/>
</dbReference>
<dbReference type="InterPro" id="IPR001360">
    <property type="entry name" value="Glyco_hydro_1"/>
</dbReference>
<evidence type="ECO:0000313" key="3">
    <source>
        <dbReference type="EMBL" id="MCD7453229.1"/>
    </source>
</evidence>
<proteinExistence type="inferred from homology"/>
<dbReference type="Gene3D" id="3.20.20.80">
    <property type="entry name" value="Glycosidases"/>
    <property type="match status" value="1"/>
</dbReference>